<dbReference type="InterPro" id="IPR013783">
    <property type="entry name" value="Ig-like_fold"/>
</dbReference>
<dbReference type="GeneTree" id="ENSGT00940000164625"/>
<keyword evidence="1" id="KW-0393">Immunoglobulin domain</keyword>
<feature type="domain" description="Ig-like" evidence="2">
    <location>
        <begin position="152"/>
        <end position="257"/>
    </location>
</feature>
<dbReference type="Proteomes" id="UP000261360">
    <property type="component" value="Unplaced"/>
</dbReference>
<dbReference type="Pfam" id="PF07686">
    <property type="entry name" value="V-set"/>
    <property type="match status" value="1"/>
</dbReference>
<sequence length="270" mass="31295">MKFKRLSHIDLYRIHVGLHLKNIFLCFLEEKYVIYTWDISDLCSFIDGSDVNQTPILWKNKGDNATIHCNHTKGINYFQMYWYRQVPGENIKLIVFTTTAKPDHDFGDFDKKKFSATKPDAESGTFTVENLDYNQPAYFGQGTKLTREITPPTVKVFQPSSKECRNLKDEKERKKTLLCVARDFYPDHVSIFWQVNAKNVTKGVATDPAARLDDKTYFITSRLRVHAEVWTSPGTNFSCFVTFFDGNKTIIKDETVFAVEGMFMWNSEIT</sequence>
<dbReference type="SMART" id="SM00407">
    <property type="entry name" value="IGc1"/>
    <property type="match status" value="1"/>
</dbReference>
<organism evidence="3 4">
    <name type="scientific">Seriola lalandi dorsalis</name>
    <dbReference type="NCBI Taxonomy" id="1841481"/>
    <lineage>
        <taxon>Eukaryota</taxon>
        <taxon>Metazoa</taxon>
        <taxon>Chordata</taxon>
        <taxon>Craniata</taxon>
        <taxon>Vertebrata</taxon>
        <taxon>Euteleostomi</taxon>
        <taxon>Actinopterygii</taxon>
        <taxon>Neopterygii</taxon>
        <taxon>Teleostei</taxon>
        <taxon>Neoteleostei</taxon>
        <taxon>Acanthomorphata</taxon>
        <taxon>Carangaria</taxon>
        <taxon>Carangiformes</taxon>
        <taxon>Carangidae</taxon>
        <taxon>Seriola</taxon>
    </lineage>
</organism>
<dbReference type="AlphaFoldDB" id="A0A3B4XPT9"/>
<dbReference type="InterPro" id="IPR013106">
    <property type="entry name" value="Ig_V-set"/>
</dbReference>
<name>A0A3B4XPT9_SERLL</name>
<evidence type="ECO:0000313" key="3">
    <source>
        <dbReference type="Ensembl" id="ENSSLDP00000013788.1"/>
    </source>
</evidence>
<dbReference type="SUPFAM" id="SSF48726">
    <property type="entry name" value="Immunoglobulin"/>
    <property type="match status" value="2"/>
</dbReference>
<evidence type="ECO:0000256" key="1">
    <source>
        <dbReference type="ARBA" id="ARBA00023319"/>
    </source>
</evidence>
<dbReference type="Gene3D" id="2.60.40.10">
    <property type="entry name" value="Immunoglobulins"/>
    <property type="match status" value="2"/>
</dbReference>
<evidence type="ECO:0000313" key="4">
    <source>
        <dbReference type="Proteomes" id="UP000261360"/>
    </source>
</evidence>
<reference evidence="3" key="1">
    <citation type="submission" date="2025-08" db="UniProtKB">
        <authorList>
            <consortium name="Ensembl"/>
        </authorList>
    </citation>
    <scope>IDENTIFICATION</scope>
</reference>
<proteinExistence type="predicted"/>
<dbReference type="InterPro" id="IPR003597">
    <property type="entry name" value="Ig_C1-set"/>
</dbReference>
<dbReference type="InterPro" id="IPR007110">
    <property type="entry name" value="Ig-like_dom"/>
</dbReference>
<dbReference type="Ensembl" id="ENSSLDT00000014300.1">
    <property type="protein sequence ID" value="ENSSLDP00000013788.1"/>
    <property type="gene ID" value="ENSSLDG00000010907.1"/>
</dbReference>
<protein>
    <recommendedName>
        <fullName evidence="2">Ig-like domain-containing protein</fullName>
    </recommendedName>
</protein>
<dbReference type="Pfam" id="PF07654">
    <property type="entry name" value="C1-set"/>
    <property type="match status" value="1"/>
</dbReference>
<dbReference type="PROSITE" id="PS50835">
    <property type="entry name" value="IG_LIKE"/>
    <property type="match status" value="1"/>
</dbReference>
<dbReference type="STRING" id="1841481.ENSSLDP00000013788"/>
<accession>A0A3B4XPT9</accession>
<dbReference type="PANTHER" id="PTHR23411">
    <property type="entry name" value="TAPASIN"/>
    <property type="match status" value="1"/>
</dbReference>
<dbReference type="InterPro" id="IPR050380">
    <property type="entry name" value="Immune_Resp_Modulators"/>
</dbReference>
<evidence type="ECO:0000259" key="2">
    <source>
        <dbReference type="PROSITE" id="PS50835"/>
    </source>
</evidence>
<keyword evidence="4" id="KW-1185">Reference proteome</keyword>
<reference evidence="3" key="2">
    <citation type="submission" date="2025-09" db="UniProtKB">
        <authorList>
            <consortium name="Ensembl"/>
        </authorList>
    </citation>
    <scope>IDENTIFICATION</scope>
</reference>
<dbReference type="InterPro" id="IPR036179">
    <property type="entry name" value="Ig-like_dom_sf"/>
</dbReference>